<dbReference type="AlphaFoldDB" id="A0A2G4SJI5"/>
<sequence length="115" mass="13166">MCDTNWCTFCDCAVSPHLNTIYCSEECFRKDAQSHLYSTLIAHEEELMKQYSKNNHRRRRRNSNSSINSDDLAAIHLDLMSSSSSRPLLLSDSSSVASSQSIETPRLLHKITWNK</sequence>
<keyword evidence="2" id="KW-1185">Reference proteome</keyword>
<reference evidence="1 2" key="1">
    <citation type="journal article" date="2016" name="Proc. Natl. Acad. Sci. U.S.A.">
        <title>Lipid metabolic changes in an early divergent fungus govern the establishment of a mutualistic symbiosis with endobacteria.</title>
        <authorList>
            <person name="Lastovetsky O.A."/>
            <person name="Gaspar M.L."/>
            <person name="Mondo S.J."/>
            <person name="LaButti K.M."/>
            <person name="Sandor L."/>
            <person name="Grigoriev I.V."/>
            <person name="Henry S.A."/>
            <person name="Pawlowska T.E."/>
        </authorList>
    </citation>
    <scope>NUCLEOTIDE SEQUENCE [LARGE SCALE GENOMIC DNA]</scope>
    <source>
        <strain evidence="1 2">ATCC 52813</strain>
    </source>
</reference>
<protein>
    <submittedName>
        <fullName evidence="1">Uncharacterized protein</fullName>
    </submittedName>
</protein>
<organism evidence="1 2">
    <name type="scientific">Rhizopus microsporus ATCC 52813</name>
    <dbReference type="NCBI Taxonomy" id="1340429"/>
    <lineage>
        <taxon>Eukaryota</taxon>
        <taxon>Fungi</taxon>
        <taxon>Fungi incertae sedis</taxon>
        <taxon>Mucoromycota</taxon>
        <taxon>Mucoromycotina</taxon>
        <taxon>Mucoromycetes</taxon>
        <taxon>Mucorales</taxon>
        <taxon>Mucorineae</taxon>
        <taxon>Rhizopodaceae</taxon>
        <taxon>Rhizopus</taxon>
    </lineage>
</organism>
<name>A0A2G4SJI5_RHIZD</name>
<evidence type="ECO:0000313" key="2">
    <source>
        <dbReference type="Proteomes" id="UP000242254"/>
    </source>
</evidence>
<evidence type="ECO:0000313" key="1">
    <source>
        <dbReference type="EMBL" id="PHZ08929.1"/>
    </source>
</evidence>
<dbReference type="RefSeq" id="XP_023462637.1">
    <property type="nucleotide sequence ID" value="XM_023611976.1"/>
</dbReference>
<dbReference type="InterPro" id="IPR024368">
    <property type="entry name" value="Ecl1/2/3"/>
</dbReference>
<dbReference type="GeneID" id="35442965"/>
<accession>A0A2G4SJI5</accession>
<gene>
    <name evidence="1" type="ORF">RHIMIDRAFT_267174</name>
</gene>
<proteinExistence type="predicted"/>
<dbReference type="Proteomes" id="UP000242254">
    <property type="component" value="Unassembled WGS sequence"/>
</dbReference>
<dbReference type="Pfam" id="PF12855">
    <property type="entry name" value="Ecl1"/>
    <property type="match status" value="1"/>
</dbReference>
<dbReference type="EMBL" id="KZ303861">
    <property type="protein sequence ID" value="PHZ08929.1"/>
    <property type="molecule type" value="Genomic_DNA"/>
</dbReference>